<reference evidence="2" key="1">
    <citation type="journal article" date="2022" name="Int. J. Mol. Sci.">
        <title>Draft Genome of Tanacetum Coccineum: Genomic Comparison of Closely Related Tanacetum-Family Plants.</title>
        <authorList>
            <person name="Yamashiro T."/>
            <person name="Shiraishi A."/>
            <person name="Nakayama K."/>
            <person name="Satake H."/>
        </authorList>
    </citation>
    <scope>NUCLEOTIDE SEQUENCE</scope>
</reference>
<comment type="caution">
    <text evidence="2">The sequence shown here is derived from an EMBL/GenBank/DDBJ whole genome shotgun (WGS) entry which is preliminary data.</text>
</comment>
<evidence type="ECO:0000313" key="3">
    <source>
        <dbReference type="Proteomes" id="UP001151760"/>
    </source>
</evidence>
<protein>
    <recommendedName>
        <fullName evidence="1">Retrovirus-related Pol polyprotein from transposon TNT 1-94-like beta-barrel domain-containing protein</fullName>
    </recommendedName>
</protein>
<evidence type="ECO:0000259" key="1">
    <source>
        <dbReference type="Pfam" id="PF22936"/>
    </source>
</evidence>
<gene>
    <name evidence="2" type="ORF">Tco_0989866</name>
</gene>
<proteinExistence type="predicted"/>
<organism evidence="2 3">
    <name type="scientific">Tanacetum coccineum</name>
    <dbReference type="NCBI Taxonomy" id="301880"/>
    <lineage>
        <taxon>Eukaryota</taxon>
        <taxon>Viridiplantae</taxon>
        <taxon>Streptophyta</taxon>
        <taxon>Embryophyta</taxon>
        <taxon>Tracheophyta</taxon>
        <taxon>Spermatophyta</taxon>
        <taxon>Magnoliopsida</taxon>
        <taxon>eudicotyledons</taxon>
        <taxon>Gunneridae</taxon>
        <taxon>Pentapetalae</taxon>
        <taxon>asterids</taxon>
        <taxon>campanulids</taxon>
        <taxon>Asterales</taxon>
        <taxon>Asteraceae</taxon>
        <taxon>Asteroideae</taxon>
        <taxon>Anthemideae</taxon>
        <taxon>Anthemidinae</taxon>
        <taxon>Tanacetum</taxon>
    </lineage>
</organism>
<keyword evidence="3" id="KW-1185">Reference proteome</keyword>
<feature type="domain" description="Retrovirus-related Pol polyprotein from transposon TNT 1-94-like beta-barrel" evidence="1">
    <location>
        <begin position="307"/>
        <end position="379"/>
    </location>
</feature>
<evidence type="ECO:0000313" key="2">
    <source>
        <dbReference type="EMBL" id="GJT54812.1"/>
    </source>
</evidence>
<sequence length="433" mass="49454">MYDLLLRECVSKGVKCSYLHSLSNVDAHTELQCMYLYKVKECDCLAEKLSKQTKTDICKGLKRQEQLSPAFKKEHEYYHEMQGLKAKLQDKDIALIEDSKPSILGRLTPFSYSLERNSFSNTESVPKTNVPEGVIHRTSVSRPQLKSTQMKDKVVHNNSQVKFKKTEVEDHLCADCGKCVFDSDHFACVSKFLNDVNARSKKPKSVPTRIRKLKNPADKSVATLHKKIVASYPTIQKYKSYFRMLYKNTNKTWKWWIEQKCLSGYELIPKPKMKWVPKVRKDDVNTSLSPTIDNASRITNIAQIILFIVDSGCTKHMTGNLMLLCNFVEKFLGTVHFRNDQFAPILGYGDLVQGNITIKRVYYVEGLNHNLFSIGQLCDVDLEVAFQNSTCFIRDLQGNDLLTRNCGSDLYTISFQETTSATSLYLMAKALPT</sequence>
<reference evidence="2" key="2">
    <citation type="submission" date="2022-01" db="EMBL/GenBank/DDBJ databases">
        <authorList>
            <person name="Yamashiro T."/>
            <person name="Shiraishi A."/>
            <person name="Satake H."/>
            <person name="Nakayama K."/>
        </authorList>
    </citation>
    <scope>NUCLEOTIDE SEQUENCE</scope>
</reference>
<dbReference type="Proteomes" id="UP001151760">
    <property type="component" value="Unassembled WGS sequence"/>
</dbReference>
<accession>A0ABQ5EV97</accession>
<dbReference type="InterPro" id="IPR054722">
    <property type="entry name" value="PolX-like_BBD"/>
</dbReference>
<name>A0ABQ5EV97_9ASTR</name>
<dbReference type="EMBL" id="BQNB010016705">
    <property type="protein sequence ID" value="GJT54812.1"/>
    <property type="molecule type" value="Genomic_DNA"/>
</dbReference>
<dbReference type="Pfam" id="PF22936">
    <property type="entry name" value="Pol_BBD"/>
    <property type="match status" value="1"/>
</dbReference>